<keyword evidence="3 5" id="KW-0732">Signal</keyword>
<sequence>MRASLILIIGIIVLSLAVARALSCVCSPLECDVLTNEDCPGGLTWDPCRCCRVCARVEGEPCGGLFGFSGSCAVGLQCVIKNLRPPDELDEGTCSKIPGRCRRHCPHGPKMSGAGCNLIGEGTSGESERRENNGRCVCGPSVPWCPGEPHPYTFTTRHECKLNLAAKTAYDNLVSVSDSYSMDAD</sequence>
<dbReference type="RefSeq" id="XP_011300108.1">
    <property type="nucleotide sequence ID" value="XM_011301806.1"/>
</dbReference>
<dbReference type="GO" id="GO:0005520">
    <property type="term" value="F:insulin-like growth factor binding"/>
    <property type="evidence" value="ECO:0007669"/>
    <property type="project" value="InterPro"/>
</dbReference>
<gene>
    <name evidence="8" type="primary">cmpy</name>
</gene>
<dbReference type="InterPro" id="IPR009030">
    <property type="entry name" value="Growth_fac_rcpt_cys_sf"/>
</dbReference>
<dbReference type="GO" id="GO:0001558">
    <property type="term" value="P:regulation of cell growth"/>
    <property type="evidence" value="ECO:0007669"/>
    <property type="project" value="InterPro"/>
</dbReference>
<dbReference type="InterPro" id="IPR000867">
    <property type="entry name" value="IGFBP-like"/>
</dbReference>
<dbReference type="InterPro" id="IPR011390">
    <property type="entry name" value="IGFBP_rP_mac25"/>
</dbReference>
<dbReference type="OrthoDB" id="5976811at2759"/>
<dbReference type="GeneID" id="105264724"/>
<dbReference type="SMART" id="SM00121">
    <property type="entry name" value="IB"/>
    <property type="match status" value="1"/>
</dbReference>
<evidence type="ECO:0000313" key="7">
    <source>
        <dbReference type="Proteomes" id="UP000694866"/>
    </source>
</evidence>
<dbReference type="GO" id="GO:0005576">
    <property type="term" value="C:extracellular region"/>
    <property type="evidence" value="ECO:0007669"/>
    <property type="project" value="UniProtKB-SubCell"/>
</dbReference>
<keyword evidence="2" id="KW-0964">Secreted</keyword>
<dbReference type="Proteomes" id="UP000694866">
    <property type="component" value="Unplaced"/>
</dbReference>
<keyword evidence="7" id="KW-1185">Reference proteome</keyword>
<dbReference type="CTD" id="40288"/>
<dbReference type="GO" id="GO:0009966">
    <property type="term" value="P:regulation of signal transduction"/>
    <property type="evidence" value="ECO:0007669"/>
    <property type="project" value="TreeGrafter"/>
</dbReference>
<keyword evidence="4" id="KW-1015">Disulfide bond</keyword>
<organism evidence="7 8">
    <name type="scientific">Fopius arisanus</name>
    <dbReference type="NCBI Taxonomy" id="64838"/>
    <lineage>
        <taxon>Eukaryota</taxon>
        <taxon>Metazoa</taxon>
        <taxon>Ecdysozoa</taxon>
        <taxon>Arthropoda</taxon>
        <taxon>Hexapoda</taxon>
        <taxon>Insecta</taxon>
        <taxon>Pterygota</taxon>
        <taxon>Neoptera</taxon>
        <taxon>Endopterygota</taxon>
        <taxon>Hymenoptera</taxon>
        <taxon>Apocrita</taxon>
        <taxon>Ichneumonoidea</taxon>
        <taxon>Braconidae</taxon>
        <taxon>Opiinae</taxon>
        <taxon>Fopius</taxon>
    </lineage>
</organism>
<name>A0A9R1T031_9HYME</name>
<protein>
    <submittedName>
        <fullName evidence="8">Single insulin-like growth factor-binding domain protein-2</fullName>
    </submittedName>
</protein>
<accession>A0A9R1T031</accession>
<dbReference type="PROSITE" id="PS51323">
    <property type="entry name" value="IGFBP_N_2"/>
    <property type="match status" value="1"/>
</dbReference>
<evidence type="ECO:0000259" key="6">
    <source>
        <dbReference type="PROSITE" id="PS51323"/>
    </source>
</evidence>
<proteinExistence type="predicted"/>
<evidence type="ECO:0000256" key="2">
    <source>
        <dbReference type="ARBA" id="ARBA00022525"/>
    </source>
</evidence>
<comment type="subcellular location">
    <subcellularLocation>
        <location evidence="1">Secreted</location>
    </subcellularLocation>
</comment>
<dbReference type="KEGG" id="fas:105264724"/>
<dbReference type="SUPFAM" id="SSF57184">
    <property type="entry name" value="Growth factor receptor domain"/>
    <property type="match status" value="1"/>
</dbReference>
<evidence type="ECO:0000256" key="5">
    <source>
        <dbReference type="SAM" id="SignalP"/>
    </source>
</evidence>
<feature type="chain" id="PRO_5040327224" evidence="5">
    <location>
        <begin position="22"/>
        <end position="185"/>
    </location>
</feature>
<evidence type="ECO:0000313" key="8">
    <source>
        <dbReference type="RefSeq" id="XP_011300108.1"/>
    </source>
</evidence>
<evidence type="ECO:0000256" key="3">
    <source>
        <dbReference type="ARBA" id="ARBA00022729"/>
    </source>
</evidence>
<dbReference type="AlphaFoldDB" id="A0A9R1T031"/>
<evidence type="ECO:0000256" key="4">
    <source>
        <dbReference type="ARBA" id="ARBA00023157"/>
    </source>
</evidence>
<dbReference type="Gene3D" id="4.10.40.20">
    <property type="match status" value="1"/>
</dbReference>
<dbReference type="Pfam" id="PF00219">
    <property type="entry name" value="IGFBP"/>
    <property type="match status" value="1"/>
</dbReference>
<dbReference type="PANTHER" id="PTHR14186:SF20">
    <property type="entry name" value="CYSTEINE-RICH MOTOR NEURON 1 PROTEIN-LIKE"/>
    <property type="match status" value="1"/>
</dbReference>
<feature type="domain" description="IGFBP N-terminal" evidence="6">
    <location>
        <begin position="20"/>
        <end position="97"/>
    </location>
</feature>
<dbReference type="PANTHER" id="PTHR14186">
    <property type="entry name" value="INSULIN-LIKE GROWTH FACTOR BINDING PROTEIN-RELATED"/>
    <property type="match status" value="1"/>
</dbReference>
<feature type="signal peptide" evidence="5">
    <location>
        <begin position="1"/>
        <end position="21"/>
    </location>
</feature>
<reference evidence="8" key="1">
    <citation type="submission" date="2025-08" db="UniProtKB">
        <authorList>
            <consortium name="RefSeq"/>
        </authorList>
    </citation>
    <scope>IDENTIFICATION</scope>
    <source>
        <strain evidence="8">USDA-PBARC FA_bdor</strain>
        <tissue evidence="8">Whole organism</tissue>
    </source>
</reference>
<evidence type="ECO:0000256" key="1">
    <source>
        <dbReference type="ARBA" id="ARBA00004613"/>
    </source>
</evidence>